<dbReference type="InterPro" id="IPR011044">
    <property type="entry name" value="Quino_amine_DH_bsu"/>
</dbReference>
<evidence type="ECO:0000256" key="14">
    <source>
        <dbReference type="SAM" id="MobiDB-lite"/>
    </source>
</evidence>
<dbReference type="Gene3D" id="2.60.120.920">
    <property type="match status" value="1"/>
</dbReference>
<evidence type="ECO:0000256" key="4">
    <source>
        <dbReference type="ARBA" id="ARBA00012485"/>
    </source>
</evidence>
<dbReference type="SMART" id="SM00119">
    <property type="entry name" value="HECTc"/>
    <property type="match status" value="1"/>
</dbReference>
<dbReference type="PROSITE" id="PS00626">
    <property type="entry name" value="RCC1_2"/>
    <property type="match status" value="2"/>
</dbReference>
<dbReference type="InterPro" id="IPR035983">
    <property type="entry name" value="Hect_E3_ubiquitin_ligase"/>
</dbReference>
<evidence type="ECO:0000313" key="17">
    <source>
        <dbReference type="Proteomes" id="UP000192223"/>
    </source>
</evidence>
<proteinExistence type="predicted"/>
<evidence type="ECO:0000256" key="2">
    <source>
        <dbReference type="ARBA" id="ARBA00004496"/>
    </source>
</evidence>
<keyword evidence="6" id="KW-0597">Phosphoprotein</keyword>
<feature type="compositionally biased region" description="Gly residues" evidence="14">
    <location>
        <begin position="2193"/>
        <end position="2207"/>
    </location>
</feature>
<dbReference type="Pfam" id="PF00632">
    <property type="entry name" value="HECT"/>
    <property type="match status" value="1"/>
</dbReference>
<accession>A0A1W4WJX3</accession>
<dbReference type="PROSITE" id="PS50294">
    <property type="entry name" value="WD_REPEATS_REGION"/>
    <property type="match status" value="2"/>
</dbReference>
<dbReference type="InterPro" id="IPR003877">
    <property type="entry name" value="SPRY_dom"/>
</dbReference>
<evidence type="ECO:0000256" key="7">
    <source>
        <dbReference type="ARBA" id="ARBA00022574"/>
    </source>
</evidence>
<dbReference type="Gene3D" id="2.130.10.30">
    <property type="entry name" value="Regulator of chromosome condensation 1/beta-lactamase-inhibitor protein II"/>
    <property type="match status" value="2"/>
</dbReference>
<evidence type="ECO:0000256" key="3">
    <source>
        <dbReference type="ARBA" id="ARBA00004906"/>
    </source>
</evidence>
<feature type="compositionally biased region" description="Low complexity" evidence="14">
    <location>
        <begin position="2346"/>
        <end position="2365"/>
    </location>
</feature>
<feature type="repeat" description="RCC1" evidence="13">
    <location>
        <begin position="3726"/>
        <end position="3777"/>
    </location>
</feature>
<feature type="repeat" description="RCC1" evidence="13">
    <location>
        <begin position="457"/>
        <end position="509"/>
    </location>
</feature>
<dbReference type="InterPro" id="IPR035768">
    <property type="entry name" value="SPRY_HERC1"/>
</dbReference>
<dbReference type="InterPro" id="IPR015943">
    <property type="entry name" value="WD40/YVTN_repeat-like_dom_sf"/>
</dbReference>
<evidence type="ECO:0000256" key="6">
    <source>
        <dbReference type="ARBA" id="ARBA00022553"/>
    </source>
</evidence>
<dbReference type="Gene3D" id="3.30.2160.10">
    <property type="entry name" value="Hect, E3 ligase catalytic domain"/>
    <property type="match status" value="1"/>
</dbReference>
<feature type="region of interest" description="Disordered" evidence="14">
    <location>
        <begin position="2342"/>
        <end position="2365"/>
    </location>
</feature>
<keyword evidence="10 11" id="KW-0833">Ubl conjugation pathway</keyword>
<dbReference type="KEGG" id="apln:108736344"/>
<reference evidence="18" key="1">
    <citation type="submission" date="2025-08" db="UniProtKB">
        <authorList>
            <consortium name="RefSeq"/>
        </authorList>
    </citation>
    <scope>IDENTIFICATION</scope>
    <source>
        <tissue evidence="18">Entire body</tissue>
    </source>
</reference>
<evidence type="ECO:0000256" key="1">
    <source>
        <dbReference type="ARBA" id="ARBA00000885"/>
    </source>
</evidence>
<dbReference type="InterPro" id="IPR000569">
    <property type="entry name" value="HECT_dom"/>
</dbReference>
<feature type="region of interest" description="Disordered" evidence="14">
    <location>
        <begin position="2568"/>
        <end position="2588"/>
    </location>
</feature>
<evidence type="ECO:0000256" key="9">
    <source>
        <dbReference type="ARBA" id="ARBA00022737"/>
    </source>
</evidence>
<evidence type="ECO:0000256" key="5">
    <source>
        <dbReference type="ARBA" id="ARBA00022490"/>
    </source>
</evidence>
<dbReference type="InterPro" id="IPR013320">
    <property type="entry name" value="ConA-like_dom_sf"/>
</dbReference>
<feature type="region of interest" description="Disordered" evidence="14">
    <location>
        <begin position="2122"/>
        <end position="2150"/>
    </location>
</feature>
<comment type="pathway">
    <text evidence="3">Protein modification; protein ubiquitination.</text>
</comment>
<feature type="region of interest" description="Disordered" evidence="14">
    <location>
        <begin position="2185"/>
        <end position="2209"/>
    </location>
</feature>
<evidence type="ECO:0000256" key="13">
    <source>
        <dbReference type="PROSITE-ProRule" id="PRU00235"/>
    </source>
</evidence>
<dbReference type="Pfam" id="PF00622">
    <property type="entry name" value="SPRY"/>
    <property type="match status" value="1"/>
</dbReference>
<dbReference type="InParanoid" id="A0A1W4WJX3"/>
<dbReference type="InterPro" id="IPR000408">
    <property type="entry name" value="Reg_chr_condens"/>
</dbReference>
<dbReference type="InterPro" id="IPR036322">
    <property type="entry name" value="WD40_repeat_dom_sf"/>
</dbReference>
<organism evidence="17 18">
    <name type="scientific">Agrilus planipennis</name>
    <name type="common">Emerald ash borer</name>
    <name type="synonym">Agrilus marcopoli</name>
    <dbReference type="NCBI Taxonomy" id="224129"/>
    <lineage>
        <taxon>Eukaryota</taxon>
        <taxon>Metazoa</taxon>
        <taxon>Ecdysozoa</taxon>
        <taxon>Arthropoda</taxon>
        <taxon>Hexapoda</taxon>
        <taxon>Insecta</taxon>
        <taxon>Pterygota</taxon>
        <taxon>Neoptera</taxon>
        <taxon>Endopterygota</taxon>
        <taxon>Coleoptera</taxon>
        <taxon>Polyphaga</taxon>
        <taxon>Elateriformia</taxon>
        <taxon>Buprestoidea</taxon>
        <taxon>Buprestidae</taxon>
        <taxon>Agrilinae</taxon>
        <taxon>Agrilus</taxon>
    </lineage>
</organism>
<feature type="region of interest" description="Disordered" evidence="14">
    <location>
        <begin position="1281"/>
        <end position="1303"/>
    </location>
</feature>
<dbReference type="PROSITE" id="PS50237">
    <property type="entry name" value="HECT"/>
    <property type="match status" value="1"/>
</dbReference>
<evidence type="ECO:0000259" key="15">
    <source>
        <dbReference type="PROSITE" id="PS50188"/>
    </source>
</evidence>
<evidence type="ECO:0000256" key="10">
    <source>
        <dbReference type="ARBA" id="ARBA00022786"/>
    </source>
</evidence>
<feature type="repeat" description="RCC1" evidence="13">
    <location>
        <begin position="613"/>
        <end position="663"/>
    </location>
</feature>
<dbReference type="RefSeq" id="XP_018324236.1">
    <property type="nucleotide sequence ID" value="XM_018468734.2"/>
</dbReference>
<evidence type="ECO:0000313" key="18">
    <source>
        <dbReference type="RefSeq" id="XP_018324236.1"/>
    </source>
</evidence>
<dbReference type="SUPFAM" id="SSF56204">
    <property type="entry name" value="Hect, E3 ligase catalytic domain"/>
    <property type="match status" value="1"/>
</dbReference>
<keyword evidence="8" id="KW-0808">Transferase</keyword>
<comment type="catalytic activity">
    <reaction evidence="1">
        <text>S-ubiquitinyl-[E2 ubiquitin-conjugating enzyme]-L-cysteine + [acceptor protein]-L-lysine = [E2 ubiquitin-conjugating enzyme]-L-cysteine + N(6)-ubiquitinyl-[acceptor protein]-L-lysine.</text>
        <dbReference type="EC" id="2.3.2.26"/>
    </reaction>
</comment>
<feature type="repeat" description="RCC1" evidence="13">
    <location>
        <begin position="404"/>
        <end position="456"/>
    </location>
</feature>
<dbReference type="CDD" id="cd00078">
    <property type="entry name" value="HECTc"/>
    <property type="match status" value="1"/>
</dbReference>
<dbReference type="Gene3D" id="3.30.2410.10">
    <property type="entry name" value="Hect, E3 ligase catalytic domain"/>
    <property type="match status" value="1"/>
</dbReference>
<dbReference type="InterPro" id="IPR009091">
    <property type="entry name" value="RCC1/BLIP-II"/>
</dbReference>
<dbReference type="Gene3D" id="3.90.1750.10">
    <property type="entry name" value="Hect, E3 ligase catalytic domains"/>
    <property type="match status" value="1"/>
</dbReference>
<dbReference type="PROSITE" id="PS50082">
    <property type="entry name" value="WD_REPEATS_2"/>
    <property type="match status" value="2"/>
</dbReference>
<feature type="repeat" description="RCC1" evidence="13">
    <location>
        <begin position="3883"/>
        <end position="3934"/>
    </location>
</feature>
<gene>
    <name evidence="18" type="primary">LOC108736344</name>
</gene>
<keyword evidence="9" id="KW-0677">Repeat</keyword>
<dbReference type="GO" id="GO:0005737">
    <property type="term" value="C:cytoplasm"/>
    <property type="evidence" value="ECO:0007669"/>
    <property type="project" value="UniProtKB-SubCell"/>
</dbReference>
<dbReference type="OrthoDB" id="239701at2759"/>
<dbReference type="InterPro" id="IPR001680">
    <property type="entry name" value="WD40_rpt"/>
</dbReference>
<protein>
    <recommendedName>
        <fullName evidence="4">HECT-type E3 ubiquitin transferase</fullName>
        <ecNumber evidence="4">2.3.2.26</ecNumber>
    </recommendedName>
</protein>
<feature type="repeat" description="RCC1" evidence="13">
    <location>
        <begin position="561"/>
        <end position="612"/>
    </location>
</feature>
<name>A0A1W4WJX3_AGRPL</name>
<evidence type="ECO:0000256" key="11">
    <source>
        <dbReference type="PROSITE-ProRule" id="PRU00104"/>
    </source>
</evidence>
<dbReference type="SUPFAM" id="SSF50969">
    <property type="entry name" value="YVTN repeat-like/Quinoprotein amine dehydrogenase"/>
    <property type="match status" value="1"/>
</dbReference>
<dbReference type="GeneID" id="108736344"/>
<feature type="active site" description="Glycyl thioester intermediate" evidence="11">
    <location>
        <position position="4381"/>
    </location>
</feature>
<evidence type="ECO:0000259" key="16">
    <source>
        <dbReference type="PROSITE" id="PS50237"/>
    </source>
</evidence>
<dbReference type="InterPro" id="IPR001870">
    <property type="entry name" value="B30.2/SPRY"/>
</dbReference>
<dbReference type="InterPro" id="IPR051625">
    <property type="entry name" value="Signaling_Regulatory_Domain"/>
</dbReference>
<dbReference type="Pfam" id="PF00400">
    <property type="entry name" value="WD40"/>
    <property type="match status" value="2"/>
</dbReference>
<feature type="repeat" description="RCC1" evidence="13">
    <location>
        <begin position="664"/>
        <end position="716"/>
    </location>
</feature>
<feature type="repeat" description="WD" evidence="12">
    <location>
        <begin position="3013"/>
        <end position="3054"/>
    </location>
</feature>
<keyword evidence="5" id="KW-0963">Cytoplasm</keyword>
<feature type="repeat" description="WD" evidence="12">
    <location>
        <begin position="3211"/>
        <end position="3242"/>
    </location>
</feature>
<feature type="repeat" description="RCC1" evidence="13">
    <location>
        <begin position="3674"/>
        <end position="3725"/>
    </location>
</feature>
<dbReference type="GO" id="GO:0009966">
    <property type="term" value="P:regulation of signal transduction"/>
    <property type="evidence" value="ECO:0007669"/>
    <property type="project" value="UniProtKB-ARBA"/>
</dbReference>
<dbReference type="CDD" id="cd12881">
    <property type="entry name" value="SPRY_HERC1"/>
    <property type="match status" value="1"/>
</dbReference>
<dbReference type="PRINTS" id="PR00633">
    <property type="entry name" value="RCCNDNSATION"/>
</dbReference>
<feature type="domain" description="B30.2/SPRY" evidence="15">
    <location>
        <begin position="1733"/>
        <end position="1927"/>
    </location>
</feature>
<dbReference type="Gene3D" id="2.130.10.10">
    <property type="entry name" value="YVTN repeat-like/Quinoprotein amine dehydrogenase"/>
    <property type="match status" value="1"/>
</dbReference>
<dbReference type="PANTHER" id="PTHR22872:SF6">
    <property type="entry name" value="E3 UBIQUITIN-PROTEIN LIGASE HERC1-RELATED"/>
    <property type="match status" value="1"/>
</dbReference>
<feature type="compositionally biased region" description="Basic and acidic residues" evidence="14">
    <location>
        <begin position="2568"/>
        <end position="2580"/>
    </location>
</feature>
<dbReference type="CDD" id="cd14401">
    <property type="entry name" value="UBA_HERC1"/>
    <property type="match status" value="1"/>
</dbReference>
<feature type="compositionally biased region" description="Polar residues" evidence="14">
    <location>
        <begin position="2123"/>
        <end position="2150"/>
    </location>
</feature>
<dbReference type="SMART" id="SM00449">
    <property type="entry name" value="SPRY"/>
    <property type="match status" value="1"/>
</dbReference>
<comment type="subcellular location">
    <subcellularLocation>
        <location evidence="2">Cytoplasm</location>
    </subcellularLocation>
</comment>
<feature type="repeat" description="RCC1" evidence="13">
    <location>
        <begin position="3779"/>
        <end position="3830"/>
    </location>
</feature>
<dbReference type="SUPFAM" id="SSF50978">
    <property type="entry name" value="WD40 repeat-like"/>
    <property type="match status" value="1"/>
</dbReference>
<dbReference type="InterPro" id="IPR019775">
    <property type="entry name" value="WD40_repeat_CS"/>
</dbReference>
<dbReference type="PROSITE" id="PS50188">
    <property type="entry name" value="B302_SPRY"/>
    <property type="match status" value="1"/>
</dbReference>
<dbReference type="Pfam" id="PF00415">
    <property type="entry name" value="RCC1"/>
    <property type="match status" value="10"/>
</dbReference>
<dbReference type="FunFam" id="2.60.120.920:FF:000015">
    <property type="entry name" value="LOW QUALITY PROTEIN: probable E3 ubiquitin-protein ligase HERC1"/>
    <property type="match status" value="1"/>
</dbReference>
<dbReference type="EC" id="2.3.2.26" evidence="4"/>
<feature type="repeat" description="RCC1" evidence="13">
    <location>
        <begin position="510"/>
        <end position="559"/>
    </location>
</feature>
<keyword evidence="7 12" id="KW-0853">WD repeat</keyword>
<keyword evidence="17" id="KW-1185">Reference proteome</keyword>
<sequence>MESCAPLNVETVETDWTDHTNTSWSSKDCDSIASRDLVEYMFDTLLSNKEIRIIPSPILSNNDVQLLPDFQYESPSSEELEQFITSLLSSQLELARSVCSSTPFAVILKQRLLILKRIYFAIVSKYHERELFKASSSNNYNDLMYIPKEPVMASRALLEIGVQTGLSLLFSLLRQNWMNSSHLGVPSLCNSVLKTALDMIQNLPSLSLANDLHLTSLGVSSLEQVSCFLKEAVLNTPGVDKQGQMLATELLLGLALQRGSLRFLLEWIEMALDASTDEGNNCRITSYAFQKALLLMDCNKQKAKLKFNFDNDEICLYEVALYLMEELVNMAVDCERSSSSDNAVTGNCKDDSGSDCFIWGSNSSHQLAEGIQEKIIVPVKSKVFVQIQTAEAGQYCTFLIYRDGSVSSCGKGTYGRLGLGDSATQSTPKRVLIDSSVKKISSSKGSDGHSLALTEDGLVYSWGDGDYGKLGHNNSNTEKQPKLVGGPLLGKVVIQVQAGYRHSAAVTEDGELYTWGEGDHGRLGHGDSNPRNIPTLVRDLSDVGGVACGCAHTLALSKDGTTVWSFGSGDSGRLGHGEIAKVYRPKVIEALQGMIIRKVCAGTTFSVALTNSGQVYTWGSGPCLGTGSVDTISVLPTLVQDLASYTIVDVSAGDIHCLALSDEGEVFAWGNNAMGQCGVGHINSPISRPQKVLGLVGVNVRQISAGTSHSIAWTATPTDAQPVTRHKPFCLDLNEKTFEYLRKFLEKYSNGFYEDKPPTPFKTSNEHNEFLGQCLKLLCTHLNMCVTGGMSSHILGQQAKGLRMILFRLVDISTPPEIQTHIQEVLSNGASFLLPQLKERIEFLNEQLPHINTLSQGQQMLLEIVLYSLEEPSYIATLLGYSSLPEKFDSKDLYLTETLMASLLQTFSVTTEQTLDSVVHHIESGAKSNWKNANSSRISHLRKLLSSLQNHLLAHCIEKSRCICPQPETTEKSDDSSSFRLLINHFSYLFPLASRLFNKTANILEKHSSSLELFYNVLLDSLCGSMLLKILNSMLLMPGSFLSPILSKILDLLPSLQKLNAHLPEEVQMDSDLIISGTETPTLTQLAEQSWIWLIDLERTCSFLVGQRLGGMLVGDPPTDDEKRCQKWLKTIIFSNGLAIDHADLEVINEIVYLVLLNVPEQISTAIAKLSLETQVYCNLALNLPCQYDEACAVQSEDVHEKGFYDAMIETSSVETWDRDDGDAQLLETTVRCFLITLLKHASLLKKSMSNPSVKVMYGIAMGLRRKLLMPKMQYSNGFVSSGSEGEISSDRENDLEFQGEETSKEDTTYEFRVKCHRVLERCLFILCFIKDIELENELQFSSSDENFEVEKPYVDFYENIRDNFKSRNLRNFGMTLMQYVSDTPNIKTDNNTAVGWLTEPKIIYSALCFQNKRAESRLKCLDEIYELLFKSQAEGCPTAINHVQQYLLSGCFGLNNIDSNDSCTQLHHYLEGIQASPQDIQEKIRERVHRIYRLLIHSLAKDIDNERNRNLKLLVIFVLSRRYFPDDLILVVENGLMPLLKNICNFQLMSSSIINKRQTLNVACKRLLYILAISCCLHSKKLEASVIENVVDQLYEQFDALIGNNNFLNVAEVLKHFPYNRIMSSYSRTLGDFIVFLRTMAASKSIQRLIGTPRWINKLVSLLESKENQLPIHVHALRPKLLAIQLLQTVLPALKSSSVECKFRQEVVQKIYDSLADQMWMEHGNFLETEEEKHKAIERALDRLENYRGFDDFCTDVDENLPIHNMGFDLDKCCNCTVEGGLTLVHGPDGKGYGLGSQVIKSGCYQWKILIVKESKGNEGTCIGVSKYPIKDFSHRTTSDMWLYRAYSGSLYHNGERDLSLQSYTQGDYITVVLDMDAKTLSFGKNGEEPKIAFEEIEETELYPCVMFYSTHPGEKVKMTDMLIHTKRDLLPGDPDLSPLAIVLAESHIGLLRKLHTSDAWTEEINSCILNGLKQITHIFPETAILDETPKSDSTTNFDTKADKLCKLVWPALAIIGGADRGLRMGGLCIHKTSRRKGIVMGILKKGVTVIKVLWLPDGDMSDVSYPSLEHVEPVQFNAIKLTGVTGDILKNLIRLSGVTDRIKFPEYKLTNAEKDLLKNENIAQSRRNSSVSDGWRSTSDSQVSKNSGAKQNVIRTVESLTNELVFNILGEVKKISTKKMTAAGSQHGSSGCSGGGGGGGNGGSMSVGLHERAQTQYNSYDLKVLQAKLLAIERYCLQLAYLQFSALKTLNVLLISNKYSDILLLASNKWCQNKEQPDNLTNDLQEAIREIMPHLVKKSISECKLKHMIDIVEFERAQSVLHSNFLKNRYECDGDIEDGPQKINSSMDGASSSSSMSSGNFNSNQRMCSRSSATLTVPRVPTGFGFSNYFSGPMSDFITQERRRRLFSNLDRDEFWSAWRRSNSPSHPPPIAAPLLEMGFTLRHILRAINATKSSGEVSAHTMQVLTTWMLEHPYIGGESALDNGTVAGAMGPAHALDSANSAASIRSEESTPSLRTTRFLHPQTCPHNLENTEVESIFGRCSRRTGNEFRNYLVERLEQMERMHERERDRPHMRGETHPLMSSNLSFDDGVDTSGISSMSNNHNCQVINVSNSCARCSLCGHLSANLNSHMMSYHPGCGSIWGPGCCGNLLGTHYILCHKCTDREVSKHKLSKPSRRTPAPDIIFDENDKTESLEEDVESFKFSLPDVKFVLGLKDNFQPQAIPMKEGDYLGSSVVPTVTRENQKCEYEARYLGRQANNLTTSLDRITAHSHFTQSIQILLSRSIVLNVLSILARSNSSANLVHGLEIIGLDDVPTVVKLMTLIAMNRIEMNNSTPAVDHYANVATLSKSLADTSIRSAAAHASLCNLSVSIAALAQNNADASKMVVSMCTKDLIVSSMGILMFNGRFAVTQALVNILSSHGGSSLLDMAKEEAPLGSANANHSEPLALANALAAYILSKQVAHQNKEWATEQLFKCIATKVQMFSHPNSDQVNFADLSDTLPHIQADSLEGHDHGVRMLAWCEKKKLLASSGLDGTVRVWNFNKKECFYLEHMFVFHESINVYGAELQGKTIGHLKWSPNGDFVAAAMENVINVWPTRNMSQEREGLQKWFIDGQKEFITTMTWPQIKREEDLNGKEYLLIGRIDGSVSLISITSETKEVQHLSNCSLQHAVVATDWYYEHQYFAVGFIDGTLKFGVIDPTGDVIATKAHESAITSVKWGPGGTILATASADLTCKIWHKVQDEFRLLHSFIQPHEPVSLQWSPLIGGSSFPFLIIIGTSYGSVCVWKLPNVENIDKLEPQMVMNSQGHSYNPVTTISIHPKGLFFASGCLKGSSTVVNIWSLHDGSLLKTITGSGGVKYDGLTWINDYSLGIAFSRSKAIIILKYGPEQYKEGMALATARTTLLQKGIRGLQSAPFLKLLVSYLPVILQCQYNFEKFFVQTGVNLMHSLFFKSLTSLALLLELDKCLCHPVKPFNDKIDGEVVQEYSWLHVISLTTKMANSLVKRIELPANIIDHIDASPTTTTEGEVDSKVDLAQTTFWSIKQDEQIMQWITQRPQDWQIGGKCNAYLWGSDRHGQLAEVGCSALTPTVVESFSTAKKIICGQNCTFVIQADGTVLACGEGSYGRLGQGNSDDLHSLSVISSLQGFVITDLATSVGSDGHSLALAESGEVFSWGDGDFGKLGHGNSDRQRRPRQIDALQDEEVVQVACGFKHSAVVTADGKLFTFGNGDYGRLGLGSTSNKKNPEQVTALEGYKIGQVACGLNHTACVSSDGMIVWTFGEGEFGKLGLGHTSTIAIPQRVQSMCNIGIKKVGCGTNLTVFLTKDGRIFVCGIDRIPWQVHPRERTDYKPQQLLSLAEYKVEDFSIGTEHVLFLTSCGKVFGWGINSEGQLGLPHMSLAREPELICELSDKGIKQISTGRTHSAAWTAAPHPQDLPGTSRSLSFGLPTEIPVQYTHLQGLSIKAIQIRLKFLYNFSDKLYSCWTLIPMGAEQKNMKVPPLEGLTSSKLRPLLAPKVYTLPLVRCIGKTMVQGRNYGPQVIVKRISNKGKKCKPIFIQVAKQVVSMKPHELRLPSRAWKVKLIGEGADDAGGVFDDTITEMCQEIISGVVPILVPTPNAVNDEGFNRDKYLFNPQLTNQQHLQWFKFLGILFGVAMRTRKPLAVPLAPMMWKLIVDEPITVEDLEDVDSMYVQSLRSIRDIHLSGITEANFHDIIPLEWFEGTSCTGKIVPIVPGGRNIPLTFNNRTQYFEQAVSFRFHEFDLQVAAVREGMAGIIPVPLLSLVTSEHMEQLVCGLPHISIASLKKIVRYRDLDENHQLVQWLWNILGNFTNAERVLFMRFVSGRSRLPANLADLSQRFQIMKVDRALNSLPTAQTCFFQLRLPPYSTQEVMAEKLKYSIYNCRTIDMDNYMLARNTEHGPASDEEF</sequence>
<dbReference type="SMART" id="SM00320">
    <property type="entry name" value="WD40"/>
    <property type="match status" value="5"/>
</dbReference>
<feature type="domain" description="HECT" evidence="16">
    <location>
        <begin position="4071"/>
        <end position="4418"/>
    </location>
</feature>
<dbReference type="GO" id="GO:0061630">
    <property type="term" value="F:ubiquitin protein ligase activity"/>
    <property type="evidence" value="ECO:0007669"/>
    <property type="project" value="UniProtKB-EC"/>
</dbReference>
<dbReference type="Proteomes" id="UP000192223">
    <property type="component" value="Unplaced"/>
</dbReference>
<dbReference type="SUPFAM" id="SSF49899">
    <property type="entry name" value="Concanavalin A-like lectins/glucanases"/>
    <property type="match status" value="1"/>
</dbReference>
<evidence type="ECO:0000256" key="12">
    <source>
        <dbReference type="PROSITE-ProRule" id="PRU00221"/>
    </source>
</evidence>
<evidence type="ECO:0000256" key="8">
    <source>
        <dbReference type="ARBA" id="ARBA00022679"/>
    </source>
</evidence>
<dbReference type="PROSITE" id="PS00678">
    <property type="entry name" value="WD_REPEATS_1"/>
    <property type="match status" value="1"/>
</dbReference>
<dbReference type="InterPro" id="IPR043136">
    <property type="entry name" value="B30.2/SPRY_sf"/>
</dbReference>
<dbReference type="STRING" id="224129.A0A1W4WJX3"/>
<dbReference type="FunFam" id="3.30.2410.10:FF:000006">
    <property type="entry name" value="probable E3 ubiquitin-protein ligase HERC1 isoform X2"/>
    <property type="match status" value="1"/>
</dbReference>
<dbReference type="SUPFAM" id="SSF50985">
    <property type="entry name" value="RCC1/BLIP-II"/>
    <property type="match status" value="2"/>
</dbReference>
<dbReference type="PANTHER" id="PTHR22872">
    <property type="entry name" value="BTK-BINDING PROTEIN-RELATED"/>
    <property type="match status" value="1"/>
</dbReference>
<dbReference type="PROSITE" id="PS50012">
    <property type="entry name" value="RCC1_3"/>
    <property type="match status" value="10"/>
</dbReference>